<keyword evidence="1" id="KW-0812">Transmembrane</keyword>
<feature type="transmembrane region" description="Helical" evidence="1">
    <location>
        <begin position="20"/>
        <end position="45"/>
    </location>
</feature>
<gene>
    <name evidence="2" type="ORF">F4Y42_20440</name>
</gene>
<feature type="transmembrane region" description="Helical" evidence="1">
    <location>
        <begin position="65"/>
        <end position="85"/>
    </location>
</feature>
<name>A0A6B0Z035_9CHLR</name>
<reference evidence="2" key="1">
    <citation type="submission" date="2019-09" db="EMBL/GenBank/DDBJ databases">
        <title>Characterisation of the sponge microbiome using genome-centric metagenomics.</title>
        <authorList>
            <person name="Engelberts J.P."/>
            <person name="Robbins S.J."/>
            <person name="De Goeij J.M."/>
            <person name="Aranda M."/>
            <person name="Bell S.C."/>
            <person name="Webster N.S."/>
        </authorList>
    </citation>
    <scope>NUCLEOTIDE SEQUENCE</scope>
    <source>
        <strain evidence="2">SB0664_bin_27</strain>
    </source>
</reference>
<proteinExistence type="predicted"/>
<comment type="caution">
    <text evidence="2">The sequence shown here is derived from an EMBL/GenBank/DDBJ whole genome shotgun (WGS) entry which is preliminary data.</text>
</comment>
<dbReference type="EMBL" id="VXRG01000173">
    <property type="protein sequence ID" value="MXY95815.1"/>
    <property type="molecule type" value="Genomic_DNA"/>
</dbReference>
<keyword evidence="1" id="KW-1133">Transmembrane helix</keyword>
<evidence type="ECO:0000256" key="1">
    <source>
        <dbReference type="SAM" id="Phobius"/>
    </source>
</evidence>
<accession>A0A6B0Z035</accession>
<feature type="transmembrane region" description="Helical" evidence="1">
    <location>
        <begin position="97"/>
        <end position="123"/>
    </location>
</feature>
<dbReference type="AlphaFoldDB" id="A0A6B0Z035"/>
<sequence length="125" mass="13943">MTSLQERFGVSSAWLLRGKYVAYIVSWVAFGASIFLMLSITPGLLKLLMEVLGINRWARSAVHNFSFFFVGLTGLCMVIIVENYLRTAVQKNLLLRRIAIALGSALFLLAASYALHGFLFHLLTT</sequence>
<evidence type="ECO:0000313" key="2">
    <source>
        <dbReference type="EMBL" id="MXY95815.1"/>
    </source>
</evidence>
<protein>
    <submittedName>
        <fullName evidence="2">Uncharacterized protein</fullName>
    </submittedName>
</protein>
<keyword evidence="1" id="KW-0472">Membrane</keyword>
<organism evidence="2">
    <name type="scientific">Caldilineaceae bacterium SB0664_bin_27</name>
    <dbReference type="NCBI Taxonomy" id="2605260"/>
    <lineage>
        <taxon>Bacteria</taxon>
        <taxon>Bacillati</taxon>
        <taxon>Chloroflexota</taxon>
        <taxon>Caldilineae</taxon>
        <taxon>Caldilineales</taxon>
        <taxon>Caldilineaceae</taxon>
    </lineage>
</organism>